<proteinExistence type="predicted"/>
<accession>A0A9P0GJY1</accession>
<name>A0A9P0GJY1_9CUCU</name>
<keyword evidence="2" id="KW-1185">Reference proteome</keyword>
<gene>
    <name evidence="1" type="ORF">PSYICH_LOCUS11907</name>
</gene>
<dbReference type="EMBL" id="OV651818">
    <property type="protein sequence ID" value="CAH1112461.1"/>
    <property type="molecule type" value="Genomic_DNA"/>
</dbReference>
<evidence type="ECO:0000313" key="2">
    <source>
        <dbReference type="Proteomes" id="UP001153636"/>
    </source>
</evidence>
<dbReference type="Proteomes" id="UP001153636">
    <property type="component" value="Chromosome 6"/>
</dbReference>
<dbReference type="AlphaFoldDB" id="A0A9P0GJY1"/>
<dbReference type="OrthoDB" id="6782564at2759"/>
<protein>
    <submittedName>
        <fullName evidence="1">Uncharacterized protein</fullName>
    </submittedName>
</protein>
<organism evidence="1 2">
    <name type="scientific">Psylliodes chrysocephalus</name>
    <dbReference type="NCBI Taxonomy" id="3402493"/>
    <lineage>
        <taxon>Eukaryota</taxon>
        <taxon>Metazoa</taxon>
        <taxon>Ecdysozoa</taxon>
        <taxon>Arthropoda</taxon>
        <taxon>Hexapoda</taxon>
        <taxon>Insecta</taxon>
        <taxon>Pterygota</taxon>
        <taxon>Neoptera</taxon>
        <taxon>Endopterygota</taxon>
        <taxon>Coleoptera</taxon>
        <taxon>Polyphaga</taxon>
        <taxon>Cucujiformia</taxon>
        <taxon>Chrysomeloidea</taxon>
        <taxon>Chrysomelidae</taxon>
        <taxon>Galerucinae</taxon>
        <taxon>Alticini</taxon>
        <taxon>Psylliodes</taxon>
    </lineage>
</organism>
<reference evidence="1" key="1">
    <citation type="submission" date="2022-01" db="EMBL/GenBank/DDBJ databases">
        <authorList>
            <person name="King R."/>
        </authorList>
    </citation>
    <scope>NUCLEOTIDE SEQUENCE</scope>
</reference>
<evidence type="ECO:0000313" key="1">
    <source>
        <dbReference type="EMBL" id="CAH1112461.1"/>
    </source>
</evidence>
<sequence>MIGYHENNNGRTPLCERTYLEDKLVKCLGLRIACKAEFLSNSALITEIYPYVIATTSSKTRTDRNSLRENLKKVVDRIREDMAKLVNDRRRIGKGWNRWQIRKIDNDTQCYRCRKVGNCIEKEEETKCYKCGELGQIKKEYKGVQKCYRYKTEGHKAPGI</sequence>